<reference evidence="1 2" key="1">
    <citation type="journal article" date="2015" name="Stand. Genomic Sci.">
        <title>Genomic Encyclopedia of Bacterial and Archaeal Type Strains, Phase III: the genomes of soil and plant-associated and newly described type strains.</title>
        <authorList>
            <person name="Whitman W.B."/>
            <person name="Woyke T."/>
            <person name="Klenk H.P."/>
            <person name="Zhou Y."/>
            <person name="Lilburn T.G."/>
            <person name="Beck B.J."/>
            <person name="De Vos P."/>
            <person name="Vandamme P."/>
            <person name="Eisen J.A."/>
            <person name="Garrity G."/>
            <person name="Hugenholtz P."/>
            <person name="Kyrpides N.C."/>
        </authorList>
    </citation>
    <scope>NUCLEOTIDE SEQUENCE [LARGE SCALE GENOMIC DNA]</scope>
    <source>
        <strain evidence="1 2">CV53</strain>
    </source>
</reference>
<dbReference type="RefSeq" id="WP_121610409.1">
    <property type="nucleotide sequence ID" value="NZ_CP033044.1"/>
</dbReference>
<dbReference type="AlphaFoldDB" id="A0A4R2BAD3"/>
<dbReference type="InterPro" id="IPR007169">
    <property type="entry name" value="RemA-like"/>
</dbReference>
<dbReference type="EMBL" id="SLVV01000008">
    <property type="protein sequence ID" value="TCN23907.1"/>
    <property type="molecule type" value="Genomic_DNA"/>
</dbReference>
<name>A0A4R2BAD3_9BACI</name>
<dbReference type="NCBIfam" id="NF046065">
    <property type="entry name" value="MtxRegRemB"/>
    <property type="match status" value="1"/>
</dbReference>
<keyword evidence="2" id="KW-1185">Reference proteome</keyword>
<organism evidence="1 2">
    <name type="scientific">Mesobacillus foraminis</name>
    <dbReference type="NCBI Taxonomy" id="279826"/>
    <lineage>
        <taxon>Bacteria</taxon>
        <taxon>Bacillati</taxon>
        <taxon>Bacillota</taxon>
        <taxon>Bacilli</taxon>
        <taxon>Bacillales</taxon>
        <taxon>Bacillaceae</taxon>
        <taxon>Mesobacillus</taxon>
    </lineage>
</organism>
<evidence type="ECO:0000313" key="2">
    <source>
        <dbReference type="Proteomes" id="UP000295689"/>
    </source>
</evidence>
<protein>
    <submittedName>
        <fullName evidence="1">Uncharacterized protein DUF370</fullName>
    </submittedName>
</protein>
<proteinExistence type="predicted"/>
<dbReference type="Pfam" id="PF04025">
    <property type="entry name" value="RemA-like"/>
    <property type="match status" value="1"/>
</dbReference>
<gene>
    <name evidence="1" type="ORF">EV146_1086</name>
</gene>
<accession>A0A4R2BAD3</accession>
<sequence>MYLHIGDDTLVRTKDIIAILDKESASSSPVFAEFLDRRETEVVNLSKNQYKSVVVTRDQIYYSPLAAGTLKKRSQRPSVQEF</sequence>
<dbReference type="OrthoDB" id="9811390at2"/>
<dbReference type="Proteomes" id="UP000295689">
    <property type="component" value="Unassembled WGS sequence"/>
</dbReference>
<evidence type="ECO:0000313" key="1">
    <source>
        <dbReference type="EMBL" id="TCN23907.1"/>
    </source>
</evidence>
<comment type="caution">
    <text evidence="1">The sequence shown here is derived from an EMBL/GenBank/DDBJ whole genome shotgun (WGS) entry which is preliminary data.</text>
</comment>